<organism evidence="6 7">
    <name type="scientific">Labrys neptuniae</name>
    <dbReference type="NCBI Taxonomy" id="376174"/>
    <lineage>
        <taxon>Bacteria</taxon>
        <taxon>Pseudomonadati</taxon>
        <taxon>Pseudomonadota</taxon>
        <taxon>Alphaproteobacteria</taxon>
        <taxon>Hyphomicrobiales</taxon>
        <taxon>Xanthobacteraceae</taxon>
        <taxon>Labrys</taxon>
    </lineage>
</organism>
<dbReference type="EMBL" id="JBHGPK010000001">
    <property type="protein sequence ID" value="MFC2249133.1"/>
    <property type="molecule type" value="Genomic_DNA"/>
</dbReference>
<gene>
    <name evidence="6" type="ORF">ACETRX_05875</name>
</gene>
<sequence>MAAAGLAGFCALGTASASEGAASAFDLLFHSDLKLPTRTVLLTAREEGWRSEYRFASDDSGGQEIAICVESGPIILPVGKEVMLRVTSVDVIHTLSIPELGVTIDAIPGRLNEKTMKPAKVGRLVAQATIEKVGKTSRKTLDLTILEPAAYASWVEKASQTRSCTAE</sequence>
<evidence type="ECO:0000256" key="2">
    <source>
        <dbReference type="ARBA" id="ARBA00007866"/>
    </source>
</evidence>
<name>A0ABV6ZAD6_9HYPH</name>
<proteinExistence type="inferred from homology"/>
<dbReference type="InterPro" id="IPR045187">
    <property type="entry name" value="CcO_II"/>
</dbReference>
<protein>
    <recommendedName>
        <fullName evidence="5">Cytochrome oxidase subunit II copper A binding domain-containing protein</fullName>
    </recommendedName>
</protein>
<comment type="catalytic activity">
    <reaction evidence="4">
        <text>4 Fe(II)-[cytochrome c] + O2 + 8 H(+)(in) = 4 Fe(III)-[cytochrome c] + 2 H2O + 4 H(+)(out)</text>
        <dbReference type="Rhea" id="RHEA:11436"/>
        <dbReference type="Rhea" id="RHEA-COMP:10350"/>
        <dbReference type="Rhea" id="RHEA-COMP:14399"/>
        <dbReference type="ChEBI" id="CHEBI:15377"/>
        <dbReference type="ChEBI" id="CHEBI:15378"/>
        <dbReference type="ChEBI" id="CHEBI:15379"/>
        <dbReference type="ChEBI" id="CHEBI:29033"/>
        <dbReference type="ChEBI" id="CHEBI:29034"/>
        <dbReference type="EC" id="7.1.1.9"/>
    </reaction>
</comment>
<dbReference type="PROSITE" id="PS50857">
    <property type="entry name" value="COX2_CUA"/>
    <property type="match status" value="1"/>
</dbReference>
<keyword evidence="3" id="KW-0472">Membrane</keyword>
<dbReference type="PANTHER" id="PTHR22888">
    <property type="entry name" value="CYTOCHROME C OXIDASE, SUBUNIT II"/>
    <property type="match status" value="1"/>
</dbReference>
<dbReference type="Pfam" id="PF00116">
    <property type="entry name" value="COX2"/>
    <property type="match status" value="1"/>
</dbReference>
<comment type="caution">
    <text evidence="6">The sequence shown here is derived from an EMBL/GenBank/DDBJ whole genome shotgun (WGS) entry which is preliminary data.</text>
</comment>
<evidence type="ECO:0000259" key="5">
    <source>
        <dbReference type="PROSITE" id="PS50857"/>
    </source>
</evidence>
<evidence type="ECO:0000313" key="6">
    <source>
        <dbReference type="EMBL" id="MFC2249133.1"/>
    </source>
</evidence>
<evidence type="ECO:0000256" key="1">
    <source>
        <dbReference type="ARBA" id="ARBA00004370"/>
    </source>
</evidence>
<dbReference type="InterPro" id="IPR008972">
    <property type="entry name" value="Cupredoxin"/>
</dbReference>
<dbReference type="PRINTS" id="PR01166">
    <property type="entry name" value="CYCOXIDASEII"/>
</dbReference>
<reference evidence="6 7" key="1">
    <citation type="submission" date="2024-09" db="EMBL/GenBank/DDBJ databases">
        <title>Description of Labrys sedimenti sp. nov., isolated from a diclofenac-degrading enrichment culture, and genome-based reclassification of Labrys portucalensis as a later heterotypic synonym of Labrys neptuniae.</title>
        <authorList>
            <person name="Tancsics A."/>
            <person name="Csepanyi A."/>
        </authorList>
    </citation>
    <scope>NUCLEOTIDE SEQUENCE [LARGE SCALE GENOMIC DNA]</scope>
    <source>
        <strain evidence="6 7">LMG 23412</strain>
    </source>
</reference>
<comment type="subcellular location">
    <subcellularLocation>
        <location evidence="1">Membrane</location>
    </subcellularLocation>
</comment>
<dbReference type="PANTHER" id="PTHR22888:SF9">
    <property type="entry name" value="CYTOCHROME C OXIDASE SUBUNIT 2"/>
    <property type="match status" value="1"/>
</dbReference>
<dbReference type="SUPFAM" id="SSF49503">
    <property type="entry name" value="Cupredoxins"/>
    <property type="match status" value="1"/>
</dbReference>
<dbReference type="Proteomes" id="UP001595190">
    <property type="component" value="Unassembled WGS sequence"/>
</dbReference>
<feature type="domain" description="Cytochrome oxidase subunit II copper A binding" evidence="5">
    <location>
        <begin position="35"/>
        <end position="157"/>
    </location>
</feature>
<dbReference type="RefSeq" id="WP_394309157.1">
    <property type="nucleotide sequence ID" value="NZ_JBHGPK010000001.1"/>
</dbReference>
<dbReference type="Gene3D" id="2.60.40.420">
    <property type="entry name" value="Cupredoxins - blue copper proteins"/>
    <property type="match status" value="1"/>
</dbReference>
<comment type="similarity">
    <text evidence="2">Belongs to the cytochrome c oxidase subunit 2 family.</text>
</comment>
<accession>A0ABV6ZAD6</accession>
<evidence type="ECO:0000256" key="4">
    <source>
        <dbReference type="ARBA" id="ARBA00047816"/>
    </source>
</evidence>
<dbReference type="InterPro" id="IPR002429">
    <property type="entry name" value="CcO_II-like_C"/>
</dbReference>
<evidence type="ECO:0000313" key="7">
    <source>
        <dbReference type="Proteomes" id="UP001595190"/>
    </source>
</evidence>
<evidence type="ECO:0000256" key="3">
    <source>
        <dbReference type="ARBA" id="ARBA00023136"/>
    </source>
</evidence>